<evidence type="ECO:0000313" key="8">
    <source>
        <dbReference type="Proteomes" id="UP000492821"/>
    </source>
</evidence>
<evidence type="ECO:0000256" key="1">
    <source>
        <dbReference type="ARBA" id="ARBA00004479"/>
    </source>
</evidence>
<feature type="transmembrane region" description="Helical" evidence="6">
    <location>
        <begin position="34"/>
        <end position="52"/>
    </location>
</feature>
<evidence type="ECO:0000256" key="4">
    <source>
        <dbReference type="ARBA" id="ARBA00023180"/>
    </source>
</evidence>
<dbReference type="Proteomes" id="UP000492821">
    <property type="component" value="Unassembled WGS sequence"/>
</dbReference>
<accession>A0A7E4VXF3</accession>
<keyword evidence="2 6" id="KW-0472">Membrane</keyword>
<dbReference type="InterPro" id="IPR036179">
    <property type="entry name" value="Ig-like_dom_sf"/>
</dbReference>
<reference evidence="8" key="1">
    <citation type="journal article" date="2013" name="Genetics">
        <title>The draft genome and transcriptome of Panagrellus redivivus are shaped by the harsh demands of a free-living lifestyle.</title>
        <authorList>
            <person name="Srinivasan J."/>
            <person name="Dillman A.R."/>
            <person name="Macchietto M.G."/>
            <person name="Heikkinen L."/>
            <person name="Lakso M."/>
            <person name="Fracchia K.M."/>
            <person name="Antoshechkin I."/>
            <person name="Mortazavi A."/>
            <person name="Wong G."/>
            <person name="Sternberg P.W."/>
        </authorList>
    </citation>
    <scope>NUCLEOTIDE SEQUENCE [LARGE SCALE GENOMIC DNA]</scope>
    <source>
        <strain evidence="8">MT8872</strain>
    </source>
</reference>
<protein>
    <submittedName>
        <fullName evidence="9">Ig-like domain-containing protein</fullName>
    </submittedName>
</protein>
<evidence type="ECO:0000256" key="6">
    <source>
        <dbReference type="SAM" id="Phobius"/>
    </source>
</evidence>
<evidence type="ECO:0000259" key="7">
    <source>
        <dbReference type="PROSITE" id="PS50835"/>
    </source>
</evidence>
<dbReference type="Gene3D" id="2.60.40.10">
    <property type="entry name" value="Immunoglobulins"/>
    <property type="match status" value="2"/>
</dbReference>
<reference evidence="9" key="2">
    <citation type="submission" date="2020-10" db="UniProtKB">
        <authorList>
            <consortium name="WormBaseParasite"/>
        </authorList>
    </citation>
    <scope>IDENTIFICATION</scope>
</reference>
<name>A0A7E4VXF3_PANRE</name>
<organism evidence="8 9">
    <name type="scientific">Panagrellus redivivus</name>
    <name type="common">Microworm</name>
    <dbReference type="NCBI Taxonomy" id="6233"/>
    <lineage>
        <taxon>Eukaryota</taxon>
        <taxon>Metazoa</taxon>
        <taxon>Ecdysozoa</taxon>
        <taxon>Nematoda</taxon>
        <taxon>Chromadorea</taxon>
        <taxon>Rhabditida</taxon>
        <taxon>Tylenchina</taxon>
        <taxon>Panagrolaimomorpha</taxon>
        <taxon>Panagrolaimoidea</taxon>
        <taxon>Panagrolaimidae</taxon>
        <taxon>Panagrellus</taxon>
    </lineage>
</organism>
<dbReference type="PROSITE" id="PS50835">
    <property type="entry name" value="IG_LIKE"/>
    <property type="match status" value="2"/>
</dbReference>
<keyword evidence="4" id="KW-0325">Glycoprotein</keyword>
<dbReference type="PANTHER" id="PTHR11640">
    <property type="entry name" value="NEPHRIN"/>
    <property type="match status" value="1"/>
</dbReference>
<evidence type="ECO:0000256" key="3">
    <source>
        <dbReference type="ARBA" id="ARBA00023157"/>
    </source>
</evidence>
<dbReference type="InterPro" id="IPR051275">
    <property type="entry name" value="Cell_adhesion_signaling"/>
</dbReference>
<feature type="domain" description="Ig-like" evidence="7">
    <location>
        <begin position="244"/>
        <end position="371"/>
    </location>
</feature>
<evidence type="ECO:0000313" key="9">
    <source>
        <dbReference type="WBParaSite" id="Pan_g3983.t1"/>
    </source>
</evidence>
<dbReference type="WBParaSite" id="Pan_g3983.t1">
    <property type="protein sequence ID" value="Pan_g3983.t1"/>
    <property type="gene ID" value="Pan_g3983"/>
</dbReference>
<evidence type="ECO:0000256" key="2">
    <source>
        <dbReference type="ARBA" id="ARBA00023136"/>
    </source>
</evidence>
<feature type="domain" description="Ig-like" evidence="7">
    <location>
        <begin position="175"/>
        <end position="241"/>
    </location>
</feature>
<dbReference type="InterPro" id="IPR007110">
    <property type="entry name" value="Ig-like_dom"/>
</dbReference>
<keyword evidence="5" id="KW-0393">Immunoglobulin domain</keyword>
<dbReference type="SUPFAM" id="SSF48726">
    <property type="entry name" value="Immunoglobulin"/>
    <property type="match status" value="1"/>
</dbReference>
<dbReference type="PANTHER" id="PTHR11640:SF31">
    <property type="entry name" value="IRREGULAR CHIASM C-ROUGHEST PROTEIN-RELATED"/>
    <property type="match status" value="1"/>
</dbReference>
<dbReference type="GO" id="GO:0005886">
    <property type="term" value="C:plasma membrane"/>
    <property type="evidence" value="ECO:0007669"/>
    <property type="project" value="TreeGrafter"/>
</dbReference>
<dbReference type="GO" id="GO:0005911">
    <property type="term" value="C:cell-cell junction"/>
    <property type="evidence" value="ECO:0007669"/>
    <property type="project" value="TreeGrafter"/>
</dbReference>
<dbReference type="InterPro" id="IPR013783">
    <property type="entry name" value="Ig-like_fold"/>
</dbReference>
<dbReference type="AlphaFoldDB" id="A0A7E4VXF3"/>
<feature type="transmembrane region" description="Helical" evidence="6">
    <location>
        <begin position="502"/>
        <end position="525"/>
    </location>
</feature>
<keyword evidence="6" id="KW-1133">Transmembrane helix</keyword>
<comment type="subcellular location">
    <subcellularLocation>
        <location evidence="1">Membrane</location>
        <topology evidence="1">Single-pass type I membrane protein</topology>
    </subcellularLocation>
</comment>
<proteinExistence type="predicted"/>
<keyword evidence="8" id="KW-1185">Reference proteome</keyword>
<evidence type="ECO:0000256" key="5">
    <source>
        <dbReference type="ARBA" id="ARBA00023319"/>
    </source>
</evidence>
<feature type="transmembrane region" description="Helical" evidence="6">
    <location>
        <begin position="58"/>
        <end position="80"/>
    </location>
</feature>
<sequence length="601" mass="65496">MRRDRPDFQLRFLPACACAKTTELGYVRDASQPFMLTTIASSFFDIFLYFPSERIQPSIVSVPIFLVVTIVIVGCFLLCIQMCSLDSPTYGKKAITVSLKNIDVNPAWTGATIMCQAAINGGTIDSAPVTVNVEYLKNVHVVDSNNQSPVRIPNQGNVFYVECIRGPDGQCQQTGRRKSLNCAVQANPQPSSYRWLKNGEITSGNGAEITIGTEMIGKSIQCSANNGLYPQDEMPTSQAVSIEPYSAARLIQTNFRSIQTTAPFTTGNRIEMNQALKLTCVVEGNPRPIVFWRMRRANGLVVDAPCPQGYDGQLHEITNTPGQASVGNNNLLRIHATCELHISDYSYTGQYWCSACSYVSYGNPECSPTLDAPGNEMLNMQVQGPPMQSEAGPSIEQIGQNTAVVTVHFCADPMPRPPREIVFSVEGNDIQLGQSWQNFRFDSTTQNNTVPNCYFARLQISPVHDGDKHKQIILKLQNQYGAKQIVVSLSDLLGDGGVHDSVATIIVGVVLGVICVGLIAVLVVICCMRRRLCCFTGDGFEGVKEYGNPSSSHNIKPTIGAPESYNGGAAAHNAFYADHGLESDYDAAYKAARVDSRISVV</sequence>
<dbReference type="GO" id="GO:0050839">
    <property type="term" value="F:cell adhesion molecule binding"/>
    <property type="evidence" value="ECO:0007669"/>
    <property type="project" value="TreeGrafter"/>
</dbReference>
<keyword evidence="3" id="KW-1015">Disulfide bond</keyword>
<dbReference type="GO" id="GO:0098609">
    <property type="term" value="P:cell-cell adhesion"/>
    <property type="evidence" value="ECO:0007669"/>
    <property type="project" value="TreeGrafter"/>
</dbReference>
<keyword evidence="6" id="KW-0812">Transmembrane</keyword>